<reference evidence="12 15" key="2">
    <citation type="submission" date="2018-08" db="EMBL/GenBank/DDBJ databases">
        <title>Genome sequencing of Cutibacterium acnes KCOM 1315.</title>
        <authorList>
            <person name="Kook J.-K."/>
            <person name="Park S.-N."/>
            <person name="Lim Y.K."/>
        </authorList>
    </citation>
    <scope>NUCLEOTIDE SEQUENCE [LARGE SCALE GENOMIC DNA]</scope>
    <source>
        <strain evidence="12 15">KCOM 1315</strain>
    </source>
</reference>
<evidence type="ECO:0000313" key="13">
    <source>
        <dbReference type="EMBL" id="PGF34894.1"/>
    </source>
</evidence>
<comment type="pathway">
    <text evidence="2 11">Nucleoside biosynthesis; alpha-ribazole biosynthesis; alpha-ribazole from 5,6-dimethylbenzimidazole: step 1/2.</text>
</comment>
<protein>
    <recommendedName>
        <fullName evidence="5 11">Nicotinate-nucleotide--dimethylbenzimidazole phosphoribosyltransferase</fullName>
        <shortName evidence="11">NN:DBI PRT</shortName>
        <ecNumber evidence="4 11">2.4.2.21</ecNumber>
    </recommendedName>
    <alternativeName>
        <fullName evidence="9 11">N(1)-alpha-phosphoribosyltransferase</fullName>
    </alternativeName>
</protein>
<dbReference type="Pfam" id="PF02283">
    <property type="entry name" value="CobU"/>
    <property type="match status" value="1"/>
</dbReference>
<dbReference type="InterPro" id="IPR023195">
    <property type="entry name" value="Nict_dMeBzImd_PRibTrfase_N"/>
</dbReference>
<dbReference type="GO" id="GO:0009236">
    <property type="term" value="P:cobalamin biosynthetic process"/>
    <property type="evidence" value="ECO:0007669"/>
    <property type="project" value="UniProtKB-UniRule"/>
</dbReference>
<proteinExistence type="inferred from homology"/>
<dbReference type="GeneID" id="92856413"/>
<dbReference type="Gene3D" id="1.10.1610.10">
    <property type="match status" value="1"/>
</dbReference>
<evidence type="ECO:0000256" key="3">
    <source>
        <dbReference type="ARBA" id="ARBA00007110"/>
    </source>
</evidence>
<evidence type="ECO:0000256" key="7">
    <source>
        <dbReference type="ARBA" id="ARBA00022676"/>
    </source>
</evidence>
<evidence type="ECO:0000313" key="15">
    <source>
        <dbReference type="Proteomes" id="UP000256621"/>
    </source>
</evidence>
<dbReference type="PANTHER" id="PTHR43463:SF1">
    <property type="entry name" value="NICOTINATE-NUCLEOTIDE--DIMETHYLBENZIMIDAZOLE PHOSPHORIBOSYLTRANSFERASE"/>
    <property type="match status" value="1"/>
</dbReference>
<accession>A0A2B7IZ83</accession>
<dbReference type="GO" id="GO:0008939">
    <property type="term" value="F:nicotinate-nucleotide-dimethylbenzimidazole phosphoribosyltransferase activity"/>
    <property type="evidence" value="ECO:0007669"/>
    <property type="project" value="UniProtKB-UniRule"/>
</dbReference>
<dbReference type="NCBIfam" id="NF000996">
    <property type="entry name" value="PRK00105.1"/>
    <property type="match status" value="1"/>
</dbReference>
<dbReference type="FunFam" id="3.40.50.10210:FF:000001">
    <property type="entry name" value="Nicotinate-nucleotide--dimethylbenzimidazole phosphoribosyltransferase"/>
    <property type="match status" value="1"/>
</dbReference>
<dbReference type="GO" id="GO:0043752">
    <property type="term" value="F:adenosylcobinamide kinase activity"/>
    <property type="evidence" value="ECO:0007669"/>
    <property type="project" value="InterPro"/>
</dbReference>
<evidence type="ECO:0000256" key="9">
    <source>
        <dbReference type="ARBA" id="ARBA00030686"/>
    </source>
</evidence>
<dbReference type="Gene3D" id="3.40.50.300">
    <property type="entry name" value="P-loop containing nucleotide triphosphate hydrolases"/>
    <property type="match status" value="1"/>
</dbReference>
<dbReference type="PANTHER" id="PTHR43463">
    <property type="entry name" value="NICOTINATE-NUCLEOTIDE--DIMETHYLBENZIMIDAZOLE PHOSPHORIBOSYLTRANSFERASE"/>
    <property type="match status" value="1"/>
</dbReference>
<dbReference type="InterPro" id="IPR036087">
    <property type="entry name" value="Nict_dMeBzImd_PRibTrfase_sf"/>
</dbReference>
<keyword evidence="7 11" id="KW-0328">Glycosyltransferase</keyword>
<evidence type="ECO:0000256" key="2">
    <source>
        <dbReference type="ARBA" id="ARBA00005049"/>
    </source>
</evidence>
<dbReference type="HAMAP" id="MF_00230">
    <property type="entry name" value="CobT"/>
    <property type="match status" value="1"/>
</dbReference>
<evidence type="ECO:0000256" key="6">
    <source>
        <dbReference type="ARBA" id="ARBA00022573"/>
    </source>
</evidence>
<reference evidence="13 14" key="1">
    <citation type="submission" date="2017-02" db="EMBL/GenBank/DDBJ databases">
        <title>Prevalence of linear plasmids in Cutibacterium acnes isolates obtained from cancerous prostatic tissue.</title>
        <authorList>
            <person name="Davidsson S."/>
            <person name="Bruggemann H."/>
        </authorList>
    </citation>
    <scope>NUCLEOTIDE SEQUENCE [LARGE SCALE GENOMIC DNA]</scope>
    <source>
        <strain evidence="13 14">11-78</strain>
    </source>
</reference>
<comment type="catalytic activity">
    <reaction evidence="10 11">
        <text>5,6-dimethylbenzimidazole + nicotinate beta-D-ribonucleotide = alpha-ribazole 5'-phosphate + nicotinate + H(+)</text>
        <dbReference type="Rhea" id="RHEA:11196"/>
        <dbReference type="ChEBI" id="CHEBI:15378"/>
        <dbReference type="ChEBI" id="CHEBI:15890"/>
        <dbReference type="ChEBI" id="CHEBI:32544"/>
        <dbReference type="ChEBI" id="CHEBI:57502"/>
        <dbReference type="ChEBI" id="CHEBI:57918"/>
        <dbReference type="EC" id="2.4.2.21"/>
    </reaction>
</comment>
<dbReference type="SUPFAM" id="SSF52540">
    <property type="entry name" value="P-loop containing nucleoside triphosphate hydrolases"/>
    <property type="match status" value="1"/>
</dbReference>
<feature type="active site" description="Proton acceptor" evidence="11">
    <location>
        <position position="328"/>
    </location>
</feature>
<name>A0A2B7IZ83_CUTAC</name>
<dbReference type="AlphaFoldDB" id="A0A2B7IZ83"/>
<dbReference type="EC" id="2.4.2.21" evidence="4 11"/>
<dbReference type="EMBL" id="MVCE01000002">
    <property type="protein sequence ID" value="PGF34894.1"/>
    <property type="molecule type" value="Genomic_DNA"/>
</dbReference>
<evidence type="ECO:0000313" key="14">
    <source>
        <dbReference type="Proteomes" id="UP000226191"/>
    </source>
</evidence>
<comment type="function">
    <text evidence="1 11">Catalyzes the synthesis of alpha-ribazole-5'-phosphate from nicotinate mononucleotide (NAMN) and 5,6-dimethylbenzimidazole (DMB).</text>
</comment>
<dbReference type="OrthoDB" id="9773807at2"/>
<dbReference type="GO" id="GO:0000166">
    <property type="term" value="F:nucleotide binding"/>
    <property type="evidence" value="ECO:0007669"/>
    <property type="project" value="InterPro"/>
</dbReference>
<dbReference type="Gene3D" id="3.40.50.10210">
    <property type="match status" value="1"/>
</dbReference>
<dbReference type="InterPro" id="IPR027417">
    <property type="entry name" value="P-loop_NTPase"/>
</dbReference>
<evidence type="ECO:0000256" key="5">
    <source>
        <dbReference type="ARBA" id="ARBA00015486"/>
    </source>
</evidence>
<evidence type="ECO:0000256" key="10">
    <source>
        <dbReference type="ARBA" id="ARBA00047340"/>
    </source>
</evidence>
<sequence length="556" mass="58676">MMARLPESLSAESLLARTVRGIRGADAKALEAARARQQLLTKPEGSLGLLEDLSIRLAGMYGQVPVTVPSHPVVGLFAGDHGVWAQGVSPDPQEITTQQMINMAAGGAAISVLSRQMGAQLWITDVGARHEVDAPIRQRCVRRGTDDISQGPAMSLDEAVEALEVGIETGVAAVEQGADILITGEMGIANTTPASALISVFTGLPPAEVTGRGAGSDDRRHQHKIGVVARALQVNRPEAKHPIEALAKVGGFEHAAMAGFILAAASSRIPVLIDGVIACSAALTATAICPEARDFIITSHAGAEPGITASTSALGLPALLDLGMRLGEGSGAILTLPIVQASAHILNEMATFEDAEVIDIKVSGETEIPDTVQTSVPPCRMLVIGGARSGKSTFAESRLPRDSRVTYVATSQRNPGDAEWEERIRLHQARRPATWQTVETTDIASVLLADDDSPVLVDCLGVWITRILDEVGAWAAAPGDEAWQNDLRRHVNDLASAIRGTRRDVIFVSNEVGMGVVPDTPAGRLFRDELGRLNAAVGEACDEVWMCVAGIPKRWA</sequence>
<dbReference type="Proteomes" id="UP000226191">
    <property type="component" value="Unassembled WGS sequence"/>
</dbReference>
<evidence type="ECO:0000256" key="4">
    <source>
        <dbReference type="ARBA" id="ARBA00011991"/>
    </source>
</evidence>
<dbReference type="InterPro" id="IPR003200">
    <property type="entry name" value="Nict_dMeBzImd_PRibTrfase"/>
</dbReference>
<comment type="similarity">
    <text evidence="3 11">Belongs to the CobT family.</text>
</comment>
<dbReference type="Proteomes" id="UP000256621">
    <property type="component" value="Chromosome"/>
</dbReference>
<dbReference type="Pfam" id="PF02277">
    <property type="entry name" value="DBI_PRT"/>
    <property type="match status" value="1"/>
</dbReference>
<evidence type="ECO:0000256" key="1">
    <source>
        <dbReference type="ARBA" id="ARBA00002197"/>
    </source>
</evidence>
<organism evidence="13 14">
    <name type="scientific">Cutibacterium acnes</name>
    <name type="common">Propionibacterium acnes</name>
    <dbReference type="NCBI Taxonomy" id="1747"/>
    <lineage>
        <taxon>Bacteria</taxon>
        <taxon>Bacillati</taxon>
        <taxon>Actinomycetota</taxon>
        <taxon>Actinomycetes</taxon>
        <taxon>Propionibacteriales</taxon>
        <taxon>Propionibacteriaceae</taxon>
        <taxon>Cutibacterium</taxon>
    </lineage>
</organism>
<dbReference type="RefSeq" id="WP_002518760.1">
    <property type="nucleotide sequence ID" value="NZ_AP022844.1"/>
</dbReference>
<dbReference type="SUPFAM" id="SSF52733">
    <property type="entry name" value="Nicotinate mononucleotide:5,6-dimethylbenzimidazole phosphoribosyltransferase (CobT)"/>
    <property type="match status" value="1"/>
</dbReference>
<keyword evidence="8 11" id="KW-0808">Transferase</keyword>
<evidence type="ECO:0000256" key="8">
    <source>
        <dbReference type="ARBA" id="ARBA00022679"/>
    </source>
</evidence>
<dbReference type="NCBIfam" id="TIGR03160">
    <property type="entry name" value="cobT_DBIPRT"/>
    <property type="match status" value="1"/>
</dbReference>
<evidence type="ECO:0000313" key="12">
    <source>
        <dbReference type="EMBL" id="AXM06669.1"/>
    </source>
</evidence>
<dbReference type="CDD" id="cd00544">
    <property type="entry name" value="CobU"/>
    <property type="match status" value="1"/>
</dbReference>
<dbReference type="NCBIfam" id="NF004469">
    <property type="entry name" value="PRK05800.1"/>
    <property type="match status" value="1"/>
</dbReference>
<dbReference type="EMBL" id="CP031442">
    <property type="protein sequence ID" value="AXM06669.1"/>
    <property type="molecule type" value="Genomic_DNA"/>
</dbReference>
<dbReference type="CDD" id="cd02439">
    <property type="entry name" value="DMB-PRT_CobT"/>
    <property type="match status" value="1"/>
</dbReference>
<dbReference type="InterPro" id="IPR017846">
    <property type="entry name" value="Nict_dMeBzImd_PRibTrfase_bact"/>
</dbReference>
<dbReference type="InterPro" id="IPR003203">
    <property type="entry name" value="CobU/CobP"/>
</dbReference>
<evidence type="ECO:0000256" key="11">
    <source>
        <dbReference type="HAMAP-Rule" id="MF_00230"/>
    </source>
</evidence>
<gene>
    <name evidence="11 12" type="primary">cobT</name>
    <name evidence="13" type="ORF">B1B09_04560</name>
    <name evidence="12" type="ORF">DXN06_05585</name>
</gene>
<keyword evidence="6 11" id="KW-0169">Cobalamin biosynthesis</keyword>